<dbReference type="InterPro" id="IPR043502">
    <property type="entry name" value="DNA/RNA_pol_sf"/>
</dbReference>
<keyword evidence="1" id="KW-0064">Aspartyl protease</keyword>
<evidence type="ECO:0000256" key="2">
    <source>
        <dbReference type="PROSITE-ProRule" id="PRU00047"/>
    </source>
</evidence>
<dbReference type="AlphaFoldDB" id="A0AAV1UP53"/>
<dbReference type="SMART" id="SM00343">
    <property type="entry name" value="ZnF_C2HC"/>
    <property type="match status" value="1"/>
</dbReference>
<accession>A0AAV1UP53</accession>
<evidence type="ECO:0000313" key="5">
    <source>
        <dbReference type="EMBL" id="CAK7936271.1"/>
    </source>
</evidence>
<dbReference type="SUPFAM" id="SSF56672">
    <property type="entry name" value="DNA/RNA polymerases"/>
    <property type="match status" value="1"/>
</dbReference>
<dbReference type="Pfam" id="PF22936">
    <property type="entry name" value="Pol_BBD"/>
    <property type="match status" value="1"/>
</dbReference>
<dbReference type="SUPFAM" id="SSF57756">
    <property type="entry name" value="Retrovirus zinc finger-like domains"/>
    <property type="match status" value="1"/>
</dbReference>
<dbReference type="InterPro" id="IPR001878">
    <property type="entry name" value="Znf_CCHC"/>
</dbReference>
<keyword evidence="2" id="KW-0479">Metal-binding</keyword>
<dbReference type="Pfam" id="PF00098">
    <property type="entry name" value="zf-CCHC"/>
    <property type="match status" value="1"/>
</dbReference>
<evidence type="ECO:0000256" key="1">
    <source>
        <dbReference type="ARBA" id="ARBA00022750"/>
    </source>
</evidence>
<proteinExistence type="predicted"/>
<keyword evidence="1" id="KW-0378">Hydrolase</keyword>
<keyword evidence="2" id="KW-0863">Zinc-finger</keyword>
<dbReference type="PANTHER" id="PTHR11439">
    <property type="entry name" value="GAG-POL-RELATED RETROTRANSPOSON"/>
    <property type="match status" value="1"/>
</dbReference>
<dbReference type="CDD" id="cd09272">
    <property type="entry name" value="RNase_HI_RT_Ty1"/>
    <property type="match status" value="1"/>
</dbReference>
<evidence type="ECO:0000313" key="6">
    <source>
        <dbReference type="Proteomes" id="UP001162060"/>
    </source>
</evidence>
<evidence type="ECO:0000256" key="3">
    <source>
        <dbReference type="SAM" id="MobiDB-lite"/>
    </source>
</evidence>
<feature type="domain" description="CCHC-type" evidence="4">
    <location>
        <begin position="227"/>
        <end position="242"/>
    </location>
</feature>
<dbReference type="Pfam" id="PF14223">
    <property type="entry name" value="Retrotran_gag_2"/>
    <property type="match status" value="1"/>
</dbReference>
<feature type="compositionally biased region" description="Basic and acidic residues" evidence="3">
    <location>
        <begin position="441"/>
        <end position="457"/>
    </location>
</feature>
<protein>
    <recommendedName>
        <fullName evidence="4">CCHC-type domain-containing protein</fullName>
    </recommendedName>
</protein>
<feature type="region of interest" description="Disordered" evidence="3">
    <location>
        <begin position="436"/>
        <end position="457"/>
    </location>
</feature>
<dbReference type="GO" id="GO:0003676">
    <property type="term" value="F:nucleic acid binding"/>
    <property type="evidence" value="ECO:0007669"/>
    <property type="project" value="InterPro"/>
</dbReference>
<dbReference type="GO" id="GO:0008270">
    <property type="term" value="F:zinc ion binding"/>
    <property type="evidence" value="ECO:0007669"/>
    <property type="project" value="UniProtKB-KW"/>
</dbReference>
<dbReference type="InterPro" id="IPR054722">
    <property type="entry name" value="PolX-like_BBD"/>
</dbReference>
<organism evidence="5 6">
    <name type="scientific">Peronospora matthiolae</name>
    <dbReference type="NCBI Taxonomy" id="2874970"/>
    <lineage>
        <taxon>Eukaryota</taxon>
        <taxon>Sar</taxon>
        <taxon>Stramenopiles</taxon>
        <taxon>Oomycota</taxon>
        <taxon>Peronosporomycetes</taxon>
        <taxon>Peronosporales</taxon>
        <taxon>Peronosporaceae</taxon>
        <taxon>Peronospora</taxon>
    </lineage>
</organism>
<dbReference type="Proteomes" id="UP001162060">
    <property type="component" value="Unassembled WGS sequence"/>
</dbReference>
<dbReference type="Gene3D" id="6.10.140.1430">
    <property type="match status" value="1"/>
</dbReference>
<dbReference type="GO" id="GO:0004190">
    <property type="term" value="F:aspartic-type endopeptidase activity"/>
    <property type="evidence" value="ECO:0007669"/>
    <property type="project" value="UniProtKB-KW"/>
</dbReference>
<gene>
    <name evidence="5" type="ORF">PM001_LOCUS21421</name>
</gene>
<sequence length="784" mass="87001">MDSSPFTAARINKFSGTNFHVWKFKMQMVLEERDLWDVVSGEVKIEHCTSTLDQATFKRKSRKALAIICLAMEDSQLPLVRSAKDAYDAWSRLEGHYEKKSLANKLFLRRRFFTTMMGEGDDVLEHINRLKTLAEQLDAVGAPVSEDDLVITLLASLSESYQFLITALESRADSLSWELVTSRLLHEDMKRKEQGGGIEGAAHDQAQAFISRDNKCKARPAKKTGACHNCGKQGHWIAECPSRIQEDAGRQRFQRANIAQEEELGDYLFSVGIGKTKSSYMWLVDSGATQHMTSSKEFMRNYKDFGPVDVHLADDGIVQAIGKGDIVMSMMTRQGVKKGVLTNVWHIPKLSRNLFSVGRFIKDVGPVTFEVDGCFAETKGFKWKLGALEGMGLFKMCMTPVLPAEVTEAATKKEDKAGQAKDKAGEMKDMAAEKAGQAKDMAQDKAGQAKDKAGEMKDMAAEKAGQAKGMAQDKAGQAKDKAGEMKDMAQVKTGQAKDILEKFGMENSNPVKTPQEPGLKLTRSMCADGCKHAETMANVPYRNAIGCLMYLMVGTRPDIAVAVGVLSQFAAEPCPTHWQALKRVFRFIQGTRTYGIEFQATSDDKLQGYSDADWAGDVEARRSTSGYAFVMNNGCISWRSKKQSTVALSSTEAEYMALTEAVQEAIWLKAFLHELGEMNSDEAVKIYEDNQGSIALAKNPEFHKRTKHIDIRYHFVREKVAEGKVVLEYCSTKDMKADLMTKPIPASQFQYLRSMLGIKAPRSAEASGSVAKETPRQADFVRCT</sequence>
<dbReference type="EMBL" id="CAKLBY020000224">
    <property type="protein sequence ID" value="CAK7936271.1"/>
    <property type="molecule type" value="Genomic_DNA"/>
</dbReference>
<reference evidence="5" key="1">
    <citation type="submission" date="2024-01" db="EMBL/GenBank/DDBJ databases">
        <authorList>
            <person name="Webb A."/>
        </authorList>
    </citation>
    <scope>NUCLEOTIDE SEQUENCE</scope>
    <source>
        <strain evidence="5">Pm1</strain>
    </source>
</reference>
<keyword evidence="1" id="KW-0645">Protease</keyword>
<evidence type="ECO:0000259" key="4">
    <source>
        <dbReference type="PROSITE" id="PS50158"/>
    </source>
</evidence>
<keyword evidence="2" id="KW-0862">Zinc</keyword>
<name>A0AAV1UP53_9STRA</name>
<dbReference type="InterPro" id="IPR036875">
    <property type="entry name" value="Znf_CCHC_sf"/>
</dbReference>
<dbReference type="PANTHER" id="PTHR11439:SF483">
    <property type="entry name" value="PEPTIDE SYNTHASE GLIP-LIKE, PUTATIVE (AFU_ORTHOLOGUE AFUA_3G12920)-RELATED"/>
    <property type="match status" value="1"/>
</dbReference>
<comment type="caution">
    <text evidence="5">The sequence shown here is derived from an EMBL/GenBank/DDBJ whole genome shotgun (WGS) entry which is preliminary data.</text>
</comment>
<dbReference type="Gene3D" id="4.10.60.10">
    <property type="entry name" value="Zinc finger, CCHC-type"/>
    <property type="match status" value="1"/>
</dbReference>
<dbReference type="PROSITE" id="PS50158">
    <property type="entry name" value="ZF_CCHC"/>
    <property type="match status" value="1"/>
</dbReference>